<organism evidence="11 12">
    <name type="scientific">Saccharomonospora viridis</name>
    <dbReference type="NCBI Taxonomy" id="1852"/>
    <lineage>
        <taxon>Bacteria</taxon>
        <taxon>Bacillati</taxon>
        <taxon>Actinomycetota</taxon>
        <taxon>Actinomycetes</taxon>
        <taxon>Pseudonocardiales</taxon>
        <taxon>Pseudonocardiaceae</taxon>
        <taxon>Saccharomonospora</taxon>
    </lineage>
</organism>
<evidence type="ECO:0000313" key="12">
    <source>
        <dbReference type="Proteomes" id="UP000030848"/>
    </source>
</evidence>
<dbReference type="GO" id="GO:0046872">
    <property type="term" value="F:metal ion binding"/>
    <property type="evidence" value="ECO:0007669"/>
    <property type="project" value="UniProtKB-KW"/>
</dbReference>
<keyword evidence="5 9" id="KW-0479">Metal-binding</keyword>
<dbReference type="GO" id="GO:0051252">
    <property type="term" value="P:regulation of RNA metabolic process"/>
    <property type="evidence" value="ECO:0007669"/>
    <property type="project" value="InterPro"/>
</dbReference>
<evidence type="ECO:0000256" key="10">
    <source>
        <dbReference type="RuleBase" id="RU004338"/>
    </source>
</evidence>
<dbReference type="PANTHER" id="PTHR33254:SF4">
    <property type="entry name" value="4-HYDROXY-4-METHYL-2-OXOGLUTARATE ALDOLASE 3-RELATED"/>
    <property type="match status" value="1"/>
</dbReference>
<dbReference type="NCBIfam" id="NF006875">
    <property type="entry name" value="PRK09372.1"/>
    <property type="match status" value="1"/>
</dbReference>
<dbReference type="EMBL" id="JRZE01000006">
    <property type="protein sequence ID" value="KHF43271.1"/>
    <property type="molecule type" value="Genomic_DNA"/>
</dbReference>
<reference evidence="11 12" key="1">
    <citation type="submission" date="2014-10" db="EMBL/GenBank/DDBJ databases">
        <title>Genome sequence of Micropolyspora internatus JCM3315.</title>
        <authorList>
            <person name="Shin S.-K."/>
            <person name="Yi H."/>
        </authorList>
    </citation>
    <scope>NUCLEOTIDE SEQUENCE [LARGE SCALE GENOMIC DNA]</scope>
    <source>
        <strain evidence="11 12">JCM 3315</strain>
    </source>
</reference>
<comment type="caution">
    <text evidence="11">The sequence shown here is derived from an EMBL/GenBank/DDBJ whole genome shotgun (WGS) entry which is preliminary data.</text>
</comment>
<dbReference type="GO" id="GO:0008428">
    <property type="term" value="F:ribonuclease inhibitor activity"/>
    <property type="evidence" value="ECO:0007669"/>
    <property type="project" value="InterPro"/>
</dbReference>
<dbReference type="AlphaFoldDB" id="A0A837D9L7"/>
<comment type="catalytic activity">
    <reaction evidence="1 10">
        <text>4-hydroxy-4-methyl-2-oxoglutarate = 2 pyruvate</text>
        <dbReference type="Rhea" id="RHEA:22748"/>
        <dbReference type="ChEBI" id="CHEBI:15361"/>
        <dbReference type="ChEBI" id="CHEBI:58276"/>
        <dbReference type="EC" id="4.1.3.17"/>
    </reaction>
</comment>
<evidence type="ECO:0000256" key="4">
    <source>
        <dbReference type="ARBA" id="ARBA00011233"/>
    </source>
</evidence>
<dbReference type="Gene3D" id="3.50.30.40">
    <property type="entry name" value="Ribonuclease E inhibitor RraA/RraA-like"/>
    <property type="match status" value="1"/>
</dbReference>
<dbReference type="Pfam" id="PF03737">
    <property type="entry name" value="RraA-like"/>
    <property type="match status" value="1"/>
</dbReference>
<dbReference type="CDD" id="cd16841">
    <property type="entry name" value="RraA_family"/>
    <property type="match status" value="1"/>
</dbReference>
<dbReference type="Proteomes" id="UP000030848">
    <property type="component" value="Unassembled WGS sequence"/>
</dbReference>
<dbReference type="InterPro" id="IPR005493">
    <property type="entry name" value="RraA/RraA-like"/>
</dbReference>
<comment type="subunit">
    <text evidence="4 10">Homotrimer.</text>
</comment>
<accession>A0A837D9L7</accession>
<evidence type="ECO:0000256" key="8">
    <source>
        <dbReference type="ARBA" id="ARBA00047973"/>
    </source>
</evidence>
<evidence type="ECO:0000256" key="6">
    <source>
        <dbReference type="ARBA" id="ARBA00023239"/>
    </source>
</evidence>
<dbReference type="EC" id="4.1.3.17" evidence="10"/>
<evidence type="ECO:0000256" key="3">
    <source>
        <dbReference type="ARBA" id="ARBA00008621"/>
    </source>
</evidence>
<comment type="catalytic activity">
    <reaction evidence="8 10">
        <text>oxaloacetate + H(+) = pyruvate + CO2</text>
        <dbReference type="Rhea" id="RHEA:15641"/>
        <dbReference type="ChEBI" id="CHEBI:15361"/>
        <dbReference type="ChEBI" id="CHEBI:15378"/>
        <dbReference type="ChEBI" id="CHEBI:16452"/>
        <dbReference type="ChEBI" id="CHEBI:16526"/>
        <dbReference type="EC" id="4.1.1.112"/>
    </reaction>
</comment>
<dbReference type="SUPFAM" id="SSF89562">
    <property type="entry name" value="RraA-like"/>
    <property type="match status" value="1"/>
</dbReference>
<evidence type="ECO:0000256" key="9">
    <source>
        <dbReference type="PIRSR" id="PIRSR605493-1"/>
    </source>
</evidence>
<dbReference type="GO" id="GO:0047443">
    <property type="term" value="F:4-hydroxy-4-methyl-2-oxoglutarate aldolase activity"/>
    <property type="evidence" value="ECO:0007669"/>
    <property type="project" value="UniProtKB-EC"/>
</dbReference>
<dbReference type="NCBIfam" id="TIGR01935">
    <property type="entry name" value="NOT-MenG"/>
    <property type="match status" value="1"/>
</dbReference>
<comment type="function">
    <text evidence="7 10">Catalyzes the aldol cleavage of 4-hydroxy-4-methyl-2-oxoglutarate (HMG) into 2 molecules of pyruvate. Also contains a secondary oxaloacetate (OAA) decarboxylase activity due to the common pyruvate enolate transition state formed following C-C bond cleavage in the retro-aldol and decarboxylation reactions.</text>
</comment>
<dbReference type="PANTHER" id="PTHR33254">
    <property type="entry name" value="4-HYDROXY-4-METHYL-2-OXOGLUTARATE ALDOLASE 3-RELATED"/>
    <property type="match status" value="1"/>
</dbReference>
<proteinExistence type="inferred from homology"/>
<evidence type="ECO:0000313" key="11">
    <source>
        <dbReference type="EMBL" id="KHF43271.1"/>
    </source>
</evidence>
<dbReference type="RefSeq" id="WP_049824504.1">
    <property type="nucleotide sequence ID" value="NZ_CALJZO010000117.1"/>
</dbReference>
<comment type="cofactor">
    <cofactor evidence="9">
        <name>Mg(2+)</name>
        <dbReference type="ChEBI" id="CHEBI:18420"/>
    </cofactor>
</comment>
<sequence length="168" mass="17391">MSDSTSTPSASQSLATADLVDEYGDRLRVCDTQFRQFGGRRRFSGRVRTVSCYEDNGLVRELLRTPGDGCVLVVDGGGSVHTALTGDLIAASAVENGWAGLVINGAVRDSAALAELPLGIKALGTNPRKSSKAGRGAVDVAVGFGGVTFVPGDYLYADDDGVVLLPAE</sequence>
<feature type="binding site" evidence="9">
    <location>
        <begin position="86"/>
        <end position="89"/>
    </location>
    <ligand>
        <name>substrate</name>
    </ligand>
</feature>
<name>A0A837D9L7_9PSEU</name>
<dbReference type="GO" id="GO:0008948">
    <property type="term" value="F:oxaloacetate decarboxylase activity"/>
    <property type="evidence" value="ECO:0007669"/>
    <property type="project" value="UniProtKB-EC"/>
</dbReference>
<keyword evidence="6 10" id="KW-0456">Lyase</keyword>
<evidence type="ECO:0000256" key="1">
    <source>
        <dbReference type="ARBA" id="ARBA00001342"/>
    </source>
</evidence>
<feature type="binding site" evidence="9">
    <location>
        <position position="109"/>
    </location>
    <ligand>
        <name>Mg(2+)</name>
        <dbReference type="ChEBI" id="CHEBI:18420"/>
    </ligand>
</feature>
<dbReference type="OrthoDB" id="943692at2"/>
<dbReference type="InterPro" id="IPR010203">
    <property type="entry name" value="RraA"/>
</dbReference>
<dbReference type="EC" id="4.1.1.112" evidence="10"/>
<protein>
    <recommendedName>
        <fullName evidence="10">4-hydroxy-4-methyl-2-oxoglutarate aldolase</fullName>
        <shortName evidence="10">HMG aldolase</shortName>
        <ecNumber evidence="10">4.1.1.112</ecNumber>
        <ecNumber evidence="10">4.1.3.17</ecNumber>
    </recommendedName>
    <alternativeName>
        <fullName evidence="10">Oxaloacetate decarboxylase</fullName>
    </alternativeName>
</protein>
<keyword evidence="9" id="KW-0460">Magnesium</keyword>
<evidence type="ECO:0000256" key="2">
    <source>
        <dbReference type="ARBA" id="ARBA00001968"/>
    </source>
</evidence>
<dbReference type="InterPro" id="IPR036704">
    <property type="entry name" value="RraA/RraA-like_sf"/>
</dbReference>
<evidence type="ECO:0000256" key="7">
    <source>
        <dbReference type="ARBA" id="ARBA00025046"/>
    </source>
</evidence>
<feature type="binding site" evidence="9">
    <location>
        <position position="108"/>
    </location>
    <ligand>
        <name>substrate</name>
    </ligand>
</feature>
<comment type="cofactor">
    <cofactor evidence="2 10">
        <name>a divalent metal cation</name>
        <dbReference type="ChEBI" id="CHEBI:60240"/>
    </cofactor>
</comment>
<evidence type="ECO:0000256" key="5">
    <source>
        <dbReference type="ARBA" id="ARBA00022723"/>
    </source>
</evidence>
<gene>
    <name evidence="11" type="ORF">MINT15_34730</name>
</gene>
<comment type="similarity">
    <text evidence="3 10">Belongs to the class II aldolase/RraA-like family.</text>
</comment>